<protein>
    <submittedName>
        <fullName evidence="19">TonB-dependent siderophore receptor</fullName>
    </submittedName>
</protein>
<dbReference type="GO" id="GO:0015344">
    <property type="term" value="F:siderophore uptake transmembrane transporter activity"/>
    <property type="evidence" value="ECO:0007669"/>
    <property type="project" value="TreeGrafter"/>
</dbReference>
<evidence type="ECO:0000256" key="2">
    <source>
        <dbReference type="ARBA" id="ARBA00009810"/>
    </source>
</evidence>
<dbReference type="InterPro" id="IPR012910">
    <property type="entry name" value="Plug_dom"/>
</dbReference>
<feature type="domain" description="TonB-dependent receptor plug" evidence="18">
    <location>
        <begin position="136"/>
        <end position="229"/>
    </location>
</feature>
<dbReference type="Pfam" id="PF00593">
    <property type="entry name" value="TonB_dep_Rec_b-barrel"/>
    <property type="match status" value="1"/>
</dbReference>
<dbReference type="GO" id="GO:0015891">
    <property type="term" value="P:siderophore transport"/>
    <property type="evidence" value="ECO:0007669"/>
    <property type="project" value="InterPro"/>
</dbReference>
<dbReference type="AlphaFoldDB" id="A0A4S3ZVQ9"/>
<dbReference type="Proteomes" id="UP000307507">
    <property type="component" value="Unassembled WGS sequence"/>
</dbReference>
<comment type="similarity">
    <text evidence="2 14 15">Belongs to the TonB-dependent receptor family.</text>
</comment>
<dbReference type="CDD" id="cd01347">
    <property type="entry name" value="ligand_gated_channel"/>
    <property type="match status" value="1"/>
</dbReference>
<dbReference type="OrthoDB" id="9775095at2"/>
<evidence type="ECO:0000256" key="5">
    <source>
        <dbReference type="ARBA" id="ARBA00022496"/>
    </source>
</evidence>
<dbReference type="Gene3D" id="2.60.40.1120">
    <property type="entry name" value="Carboxypeptidase-like, regulatory domain"/>
    <property type="match status" value="1"/>
</dbReference>
<keyword evidence="7 16" id="KW-0732">Signal</keyword>
<evidence type="ECO:0000256" key="11">
    <source>
        <dbReference type="ARBA" id="ARBA00023136"/>
    </source>
</evidence>
<dbReference type="NCBIfam" id="TIGR01783">
    <property type="entry name" value="TonB-siderophor"/>
    <property type="match status" value="1"/>
</dbReference>
<dbReference type="InterPro" id="IPR008969">
    <property type="entry name" value="CarboxyPept-like_regulatory"/>
</dbReference>
<keyword evidence="12 19" id="KW-0675">Receptor</keyword>
<evidence type="ECO:0000256" key="10">
    <source>
        <dbReference type="ARBA" id="ARBA00023077"/>
    </source>
</evidence>
<dbReference type="Gene3D" id="2.170.130.10">
    <property type="entry name" value="TonB-dependent receptor, plug domain"/>
    <property type="match status" value="1"/>
</dbReference>
<dbReference type="Pfam" id="PF07715">
    <property type="entry name" value="Plug"/>
    <property type="match status" value="1"/>
</dbReference>
<keyword evidence="10 15" id="KW-0798">TonB box</keyword>
<dbReference type="SUPFAM" id="SSF56935">
    <property type="entry name" value="Porins"/>
    <property type="match status" value="1"/>
</dbReference>
<dbReference type="InterPro" id="IPR010105">
    <property type="entry name" value="TonB_sidphr_rcpt"/>
</dbReference>
<dbReference type="RefSeq" id="WP_136403246.1">
    <property type="nucleotide sequence ID" value="NZ_SSNZ01000004.1"/>
</dbReference>
<dbReference type="InterPro" id="IPR036942">
    <property type="entry name" value="Beta-barrel_TonB_sf"/>
</dbReference>
<keyword evidence="11 14" id="KW-0472">Membrane</keyword>
<evidence type="ECO:0000256" key="14">
    <source>
        <dbReference type="PROSITE-ProRule" id="PRU01360"/>
    </source>
</evidence>
<evidence type="ECO:0000259" key="17">
    <source>
        <dbReference type="Pfam" id="PF00593"/>
    </source>
</evidence>
<keyword evidence="6 14" id="KW-0812">Transmembrane</keyword>
<name>A0A4S3ZVQ9_9FLAO</name>
<evidence type="ECO:0000256" key="4">
    <source>
        <dbReference type="ARBA" id="ARBA00022452"/>
    </source>
</evidence>
<dbReference type="EMBL" id="SSNZ01000004">
    <property type="protein sequence ID" value="THF49837.1"/>
    <property type="molecule type" value="Genomic_DNA"/>
</dbReference>
<evidence type="ECO:0000313" key="19">
    <source>
        <dbReference type="EMBL" id="THF49837.1"/>
    </source>
</evidence>
<dbReference type="GO" id="GO:0009279">
    <property type="term" value="C:cell outer membrane"/>
    <property type="evidence" value="ECO:0007669"/>
    <property type="project" value="UniProtKB-SubCell"/>
</dbReference>
<evidence type="ECO:0000256" key="3">
    <source>
        <dbReference type="ARBA" id="ARBA00022448"/>
    </source>
</evidence>
<feature type="signal peptide" evidence="16">
    <location>
        <begin position="1"/>
        <end position="19"/>
    </location>
</feature>
<evidence type="ECO:0000256" key="7">
    <source>
        <dbReference type="ARBA" id="ARBA00022729"/>
    </source>
</evidence>
<feature type="domain" description="TonB-dependent receptor-like beta-barrel" evidence="17">
    <location>
        <begin position="340"/>
        <end position="763"/>
    </location>
</feature>
<keyword evidence="9" id="KW-0406">Ion transport</keyword>
<dbReference type="PANTHER" id="PTHR32552">
    <property type="entry name" value="FERRICHROME IRON RECEPTOR-RELATED"/>
    <property type="match status" value="1"/>
</dbReference>
<dbReference type="Gene3D" id="2.40.170.20">
    <property type="entry name" value="TonB-dependent receptor, beta-barrel domain"/>
    <property type="match status" value="1"/>
</dbReference>
<gene>
    <name evidence="19" type="ORF">E6C50_10810</name>
</gene>
<proteinExistence type="inferred from homology"/>
<evidence type="ECO:0000256" key="8">
    <source>
        <dbReference type="ARBA" id="ARBA00023004"/>
    </source>
</evidence>
<dbReference type="InterPro" id="IPR000531">
    <property type="entry name" value="Beta-barrel_TonB"/>
</dbReference>
<evidence type="ECO:0000256" key="1">
    <source>
        <dbReference type="ARBA" id="ARBA00004571"/>
    </source>
</evidence>
<dbReference type="Pfam" id="PF13715">
    <property type="entry name" value="CarbopepD_reg_2"/>
    <property type="match status" value="1"/>
</dbReference>
<keyword evidence="3 14" id="KW-0813">Transport</keyword>
<sequence>MNRQILVLLWSLFSLVTFAQNKGTIKGVVQNESGVALPNASISVLKTSIGTSTNYEGQYTITNLNYGTYTLRVTMVGYKRTETRITLNAAQSTLPNIILKEAVNELDDVVINEKKINKFTKRSSTTVSKMPLKDIENPQVYVSIPAELLKEQVVTNFNDALKNATGITRLWESTGRGGDGAEYFSMRGFSVQPTMLNGLPYINNGKIDFSNIESIEVIKGPSGTLYGSSLISYGGLINVVTKKPYETFGGELSYQAGTYGLNRVTADINTPLGKNNDVFLRVNAAYQNGDTFQDSGYSKSFFIAPSLTYKASDRLTFMINTEFLNSEGSYAPMLFLNRNSPLPFTDIKLFDKNYKNSFTSNALSISNPSFSLQAQMLYKLSDSWTSQTAISRSTAKSDGYYSYLYSSGTDDSFTRYITKANAQTNSTDIQQNFIGDFKIAGLRNRMVVGLDYYNGIQKDNGAGWAALGVVTLSNSLDTGNLTQLAADTALATTDFTRSNAETETYAAYISDVINITPALSAMGSLRVDHFIGEVGDEKKGQTAFSPKFGLVYQPIQDKLSVFANYMNGFKNVLPQAITNSVTNEREGYRTFDPEKANQYEFGVKSSFFNNKLSATVSYYNITVSNIVMNVGNGPATYTQGGEIKSKGLEVSVVANPAEGLNIIAGFSTNNAEVTKDLETSGYLGLRPESAGPETLVNLWANYTFTEGSIKGFGFGFGGNYASDQKTLNRSNIGTFVLPSYTVINTALSYTADRFNIILKMNNISNEKYYSGWSTVSPQTLRSITAGLTYKF</sequence>
<evidence type="ECO:0000256" key="9">
    <source>
        <dbReference type="ARBA" id="ARBA00023065"/>
    </source>
</evidence>
<reference evidence="19 20" key="1">
    <citation type="submission" date="2019-04" db="EMBL/GenBank/DDBJ databases">
        <title>Flavobacterium sp. nov. isolated from construction timber.</title>
        <authorList>
            <person name="Lin S.-Y."/>
            <person name="Chang C.-T."/>
            <person name="Young C.-C."/>
        </authorList>
    </citation>
    <scope>NUCLEOTIDE SEQUENCE [LARGE SCALE GENOMIC DNA]</scope>
    <source>
        <strain evidence="19 20">CC-CTC003</strain>
    </source>
</reference>
<comment type="subcellular location">
    <subcellularLocation>
        <location evidence="1 14">Cell outer membrane</location>
        <topology evidence="1 14">Multi-pass membrane protein</topology>
    </subcellularLocation>
</comment>
<evidence type="ECO:0000256" key="15">
    <source>
        <dbReference type="RuleBase" id="RU003357"/>
    </source>
</evidence>
<feature type="chain" id="PRO_5020450439" evidence="16">
    <location>
        <begin position="20"/>
        <end position="791"/>
    </location>
</feature>
<keyword evidence="20" id="KW-1185">Reference proteome</keyword>
<evidence type="ECO:0000259" key="18">
    <source>
        <dbReference type="Pfam" id="PF07715"/>
    </source>
</evidence>
<evidence type="ECO:0000256" key="6">
    <source>
        <dbReference type="ARBA" id="ARBA00022692"/>
    </source>
</evidence>
<dbReference type="InterPro" id="IPR037066">
    <property type="entry name" value="Plug_dom_sf"/>
</dbReference>
<keyword evidence="5" id="KW-0410">Iron transport</keyword>
<organism evidence="19 20">
    <name type="scientific">Flavobacterium supellecticarium</name>
    <dbReference type="NCBI Taxonomy" id="2565924"/>
    <lineage>
        <taxon>Bacteria</taxon>
        <taxon>Pseudomonadati</taxon>
        <taxon>Bacteroidota</taxon>
        <taxon>Flavobacteriia</taxon>
        <taxon>Flavobacteriales</taxon>
        <taxon>Flavobacteriaceae</taxon>
        <taxon>Flavobacterium</taxon>
    </lineage>
</organism>
<keyword evidence="13 14" id="KW-0998">Cell outer membrane</keyword>
<evidence type="ECO:0000256" key="16">
    <source>
        <dbReference type="SAM" id="SignalP"/>
    </source>
</evidence>
<evidence type="ECO:0000313" key="20">
    <source>
        <dbReference type="Proteomes" id="UP000307507"/>
    </source>
</evidence>
<accession>A0A4S3ZVQ9</accession>
<dbReference type="PANTHER" id="PTHR32552:SF68">
    <property type="entry name" value="FERRICHROME OUTER MEMBRANE TRANSPORTER_PHAGE RECEPTOR"/>
    <property type="match status" value="1"/>
</dbReference>
<keyword evidence="4 14" id="KW-1134">Transmembrane beta strand</keyword>
<dbReference type="PROSITE" id="PS52016">
    <property type="entry name" value="TONB_DEPENDENT_REC_3"/>
    <property type="match status" value="1"/>
</dbReference>
<dbReference type="GO" id="GO:0038023">
    <property type="term" value="F:signaling receptor activity"/>
    <property type="evidence" value="ECO:0007669"/>
    <property type="project" value="InterPro"/>
</dbReference>
<evidence type="ECO:0000256" key="13">
    <source>
        <dbReference type="ARBA" id="ARBA00023237"/>
    </source>
</evidence>
<dbReference type="InterPro" id="IPR039426">
    <property type="entry name" value="TonB-dep_rcpt-like"/>
</dbReference>
<comment type="caution">
    <text evidence="19">The sequence shown here is derived from an EMBL/GenBank/DDBJ whole genome shotgun (WGS) entry which is preliminary data.</text>
</comment>
<evidence type="ECO:0000256" key="12">
    <source>
        <dbReference type="ARBA" id="ARBA00023170"/>
    </source>
</evidence>
<keyword evidence="8" id="KW-0408">Iron</keyword>
<dbReference type="SUPFAM" id="SSF49464">
    <property type="entry name" value="Carboxypeptidase regulatory domain-like"/>
    <property type="match status" value="1"/>
</dbReference>